<feature type="compositionally biased region" description="Pro residues" evidence="1">
    <location>
        <begin position="174"/>
        <end position="186"/>
    </location>
</feature>
<feature type="compositionally biased region" description="Basic and acidic residues" evidence="1">
    <location>
        <begin position="187"/>
        <end position="205"/>
    </location>
</feature>
<evidence type="ECO:0000256" key="1">
    <source>
        <dbReference type="SAM" id="MobiDB-lite"/>
    </source>
</evidence>
<accession>A0ABQ9VJ74</accession>
<evidence type="ECO:0000313" key="2">
    <source>
        <dbReference type="EMBL" id="KAK2109423.1"/>
    </source>
</evidence>
<gene>
    <name evidence="2" type="ORF">P7K49_009169</name>
</gene>
<sequence>MRYAGRSHRFSSPWYTPVFLADKQHSAGRGWWPAHAEAPRTAGSSSLQALQLKGKNLSHHKELNEPTDPLSWDPPVRLAAPARLRRCRLPPGSFRSQRVPAPLCTCARSLRPGPHVPLQLREAVGACRRARKLKPKQADARSVRVGPQTRGSAAAGPGPGPPLRPALHCTPSPRGSPPPCGPPSPGPEKKGWDRGWLREGAREEWVVAEGRSRGGAGGDS</sequence>
<dbReference type="Proteomes" id="UP001266305">
    <property type="component" value="Unassembled WGS sequence"/>
</dbReference>
<reference evidence="2 3" key="1">
    <citation type="submission" date="2023-05" db="EMBL/GenBank/DDBJ databases">
        <title>B98-5 Cell Line De Novo Hybrid Assembly: An Optical Mapping Approach.</title>
        <authorList>
            <person name="Kananen K."/>
            <person name="Auerbach J.A."/>
            <person name="Kautto E."/>
            <person name="Blachly J.S."/>
        </authorList>
    </citation>
    <scope>NUCLEOTIDE SEQUENCE [LARGE SCALE GENOMIC DNA]</scope>
    <source>
        <strain evidence="2">B95-8</strain>
        <tissue evidence="2">Cell line</tissue>
    </source>
</reference>
<protein>
    <submittedName>
        <fullName evidence="2">Uncharacterized protein</fullName>
    </submittedName>
</protein>
<organism evidence="2 3">
    <name type="scientific">Saguinus oedipus</name>
    <name type="common">Cotton-top tamarin</name>
    <name type="synonym">Oedipomidas oedipus</name>
    <dbReference type="NCBI Taxonomy" id="9490"/>
    <lineage>
        <taxon>Eukaryota</taxon>
        <taxon>Metazoa</taxon>
        <taxon>Chordata</taxon>
        <taxon>Craniata</taxon>
        <taxon>Vertebrata</taxon>
        <taxon>Euteleostomi</taxon>
        <taxon>Mammalia</taxon>
        <taxon>Eutheria</taxon>
        <taxon>Euarchontoglires</taxon>
        <taxon>Primates</taxon>
        <taxon>Haplorrhini</taxon>
        <taxon>Platyrrhini</taxon>
        <taxon>Cebidae</taxon>
        <taxon>Callitrichinae</taxon>
        <taxon>Saguinus</taxon>
    </lineage>
</organism>
<dbReference type="EMBL" id="JASSZA010000005">
    <property type="protein sequence ID" value="KAK2109423.1"/>
    <property type="molecule type" value="Genomic_DNA"/>
</dbReference>
<evidence type="ECO:0000313" key="3">
    <source>
        <dbReference type="Proteomes" id="UP001266305"/>
    </source>
</evidence>
<feature type="region of interest" description="Disordered" evidence="1">
    <location>
        <begin position="131"/>
        <end position="220"/>
    </location>
</feature>
<proteinExistence type="predicted"/>
<name>A0ABQ9VJ74_SAGOE</name>
<comment type="caution">
    <text evidence="2">The sequence shown here is derived from an EMBL/GenBank/DDBJ whole genome shotgun (WGS) entry which is preliminary data.</text>
</comment>
<keyword evidence="3" id="KW-1185">Reference proteome</keyword>